<dbReference type="InterPro" id="IPR001387">
    <property type="entry name" value="Cro/C1-type_HTH"/>
</dbReference>
<dbReference type="AlphaFoldDB" id="A0AA43AYP7"/>
<reference evidence="2" key="1">
    <citation type="submission" date="2022-09" db="EMBL/GenBank/DDBJ databases">
        <title>Intensive care unit water sources are persistently colonized with multi-drug resistant bacteria and are the site of extensive horizontal gene transfer of antibiotic resistance genes.</title>
        <authorList>
            <person name="Diorio-Toth L."/>
        </authorList>
    </citation>
    <scope>NUCLEOTIDE SEQUENCE</scope>
    <source>
        <strain evidence="2">GD03676</strain>
    </source>
</reference>
<dbReference type="InterPro" id="IPR010982">
    <property type="entry name" value="Lambda_DNA-bd_dom_sf"/>
</dbReference>
<dbReference type="RefSeq" id="WP_280026978.1">
    <property type="nucleotide sequence ID" value="NZ_JAOCKG010000004.1"/>
</dbReference>
<organism evidence="2 3">
    <name type="scientific">Achromobacter marplatensis</name>
    <dbReference type="NCBI Taxonomy" id="470868"/>
    <lineage>
        <taxon>Bacteria</taxon>
        <taxon>Pseudomonadati</taxon>
        <taxon>Pseudomonadota</taxon>
        <taxon>Betaproteobacteria</taxon>
        <taxon>Burkholderiales</taxon>
        <taxon>Alcaligenaceae</taxon>
        <taxon>Achromobacter</taxon>
    </lineage>
</organism>
<comment type="caution">
    <text evidence="2">The sequence shown here is derived from an EMBL/GenBank/DDBJ whole genome shotgun (WGS) entry which is preliminary data.</text>
</comment>
<protein>
    <submittedName>
        <fullName evidence="2">Helix-turn-helix domain-containing protein</fullName>
    </submittedName>
</protein>
<dbReference type="Proteomes" id="UP001161276">
    <property type="component" value="Unassembled WGS sequence"/>
</dbReference>
<proteinExistence type="predicted"/>
<dbReference type="GO" id="GO:0003677">
    <property type="term" value="F:DNA binding"/>
    <property type="evidence" value="ECO:0007669"/>
    <property type="project" value="InterPro"/>
</dbReference>
<dbReference type="Gene3D" id="1.10.10.60">
    <property type="entry name" value="Homeodomain-like"/>
    <property type="match status" value="1"/>
</dbReference>
<dbReference type="SUPFAM" id="SSF47413">
    <property type="entry name" value="lambda repressor-like DNA-binding domains"/>
    <property type="match status" value="1"/>
</dbReference>
<evidence type="ECO:0000313" key="3">
    <source>
        <dbReference type="Proteomes" id="UP001161276"/>
    </source>
</evidence>
<dbReference type="EMBL" id="JAOCKG010000004">
    <property type="protein sequence ID" value="MDH2051306.1"/>
    <property type="molecule type" value="Genomic_DNA"/>
</dbReference>
<name>A0AA43AYP7_9BURK</name>
<sequence length="65" mass="7132">MNWKKLIQDLVARGMTQSQIAAEVGLKQSTVAGILAGGQKDMKWHNGEKLRALHSRICGKDQSAK</sequence>
<feature type="domain" description="HTH cro/C1-type" evidence="1">
    <location>
        <begin position="10"/>
        <end position="37"/>
    </location>
</feature>
<evidence type="ECO:0000259" key="1">
    <source>
        <dbReference type="Pfam" id="PF01381"/>
    </source>
</evidence>
<accession>A0AA43AYP7</accession>
<dbReference type="CDD" id="cd00093">
    <property type="entry name" value="HTH_XRE"/>
    <property type="match status" value="1"/>
</dbReference>
<dbReference type="Pfam" id="PF01381">
    <property type="entry name" value="HTH_3"/>
    <property type="match status" value="1"/>
</dbReference>
<gene>
    <name evidence="2" type="ORF">N5K24_12930</name>
</gene>
<evidence type="ECO:0000313" key="2">
    <source>
        <dbReference type="EMBL" id="MDH2051306.1"/>
    </source>
</evidence>